<evidence type="ECO:0000256" key="8">
    <source>
        <dbReference type="SAM" id="MobiDB-lite"/>
    </source>
</evidence>
<keyword evidence="3" id="KW-0547">Nucleotide-binding</keyword>
<evidence type="ECO:0000256" key="7">
    <source>
        <dbReference type="ARBA" id="ARBA00048696"/>
    </source>
</evidence>
<dbReference type="SUPFAM" id="SSF140931">
    <property type="entry name" value="Fic-like"/>
    <property type="match status" value="1"/>
</dbReference>
<evidence type="ECO:0000256" key="3">
    <source>
        <dbReference type="ARBA" id="ARBA00022741"/>
    </source>
</evidence>
<keyword evidence="2" id="KW-0548">Nucleotidyltransferase</keyword>
<feature type="region of interest" description="Disordered" evidence="8">
    <location>
        <begin position="200"/>
        <end position="280"/>
    </location>
</feature>
<dbReference type="AlphaFoldDB" id="A5CLS9"/>
<evidence type="ECO:0000313" key="11">
    <source>
        <dbReference type="Proteomes" id="UP000001564"/>
    </source>
</evidence>
<dbReference type="InterPro" id="IPR036597">
    <property type="entry name" value="Fido-like_dom_sf"/>
</dbReference>
<evidence type="ECO:0000256" key="4">
    <source>
        <dbReference type="ARBA" id="ARBA00022840"/>
    </source>
</evidence>
<organism evidence="10 11">
    <name type="scientific">Clavibacter michiganensis subsp. michiganensis (strain NCPPB 382)</name>
    <dbReference type="NCBI Taxonomy" id="443906"/>
    <lineage>
        <taxon>Bacteria</taxon>
        <taxon>Bacillati</taxon>
        <taxon>Actinomycetota</taxon>
        <taxon>Actinomycetes</taxon>
        <taxon>Micrococcales</taxon>
        <taxon>Microbacteriaceae</taxon>
        <taxon>Clavibacter</taxon>
    </lineage>
</organism>
<protein>
    <recommendedName>
        <fullName evidence="5">protein adenylyltransferase</fullName>
        <ecNumber evidence="5">2.7.7.108</ecNumber>
    </recommendedName>
</protein>
<dbReference type="HOGENOM" id="CLU_080158_0_0_11"/>
<dbReference type="KEGG" id="cmi:pCM2_0066"/>
<dbReference type="PANTHER" id="PTHR39560:SF1">
    <property type="entry name" value="PROTEIN ADENYLYLTRANSFERASE FIC-RELATED"/>
    <property type="match status" value="1"/>
</dbReference>
<proteinExistence type="predicted"/>
<evidence type="ECO:0000256" key="2">
    <source>
        <dbReference type="ARBA" id="ARBA00022695"/>
    </source>
</evidence>
<feature type="domain" description="Fido" evidence="9">
    <location>
        <begin position="52"/>
        <end position="153"/>
    </location>
</feature>
<sequence length="280" mass="30824">MSVDDKYTYPGSGGVLINAAGIRDHAQLDEAMNDVASFVLAKIYTEPAPERLDIEYLRGIHVRMFGDLLPGIAGRIRDVDVQATGTGIPYCRPDFIEANLDTLFRKLEREDYLTGLDADTFTKRLADRWGELSAIHPWRDGNTRSQSMFVAVLAQRAGHPIDWASIDVDELRHHRLQAIAGTDRPLAGYLRAHLIDTASTRGSEGAAPLGAARTAGREQAPSRDAGETPAYSRRDLAEREMLRTAGIDPDERSTPHRGSSSTSVTSHEPHRARGDDALER</sequence>
<feature type="compositionally biased region" description="Polar residues" evidence="8">
    <location>
        <begin position="256"/>
        <end position="266"/>
    </location>
</feature>
<evidence type="ECO:0000256" key="5">
    <source>
        <dbReference type="ARBA" id="ARBA00034531"/>
    </source>
</evidence>
<dbReference type="GO" id="GO:0005524">
    <property type="term" value="F:ATP binding"/>
    <property type="evidence" value="ECO:0007669"/>
    <property type="project" value="UniProtKB-KW"/>
</dbReference>
<dbReference type="EC" id="2.7.7.108" evidence="5"/>
<keyword evidence="1" id="KW-0808">Transferase</keyword>
<keyword evidence="4" id="KW-0067">ATP-binding</keyword>
<keyword evidence="11" id="KW-1185">Reference proteome</keyword>
<dbReference type="GeneID" id="92949082"/>
<keyword evidence="10" id="KW-0614">Plasmid</keyword>
<evidence type="ECO:0000256" key="6">
    <source>
        <dbReference type="ARBA" id="ARBA00047939"/>
    </source>
</evidence>
<feature type="compositionally biased region" description="Basic and acidic residues" evidence="8">
    <location>
        <begin position="220"/>
        <end position="242"/>
    </location>
</feature>
<dbReference type="Gene3D" id="1.10.3290.10">
    <property type="entry name" value="Fido-like domain"/>
    <property type="match status" value="1"/>
</dbReference>
<dbReference type="OrthoDB" id="9813719at2"/>
<dbReference type="RefSeq" id="WP_011931216.1">
    <property type="nucleotide sequence ID" value="NC_009479.1"/>
</dbReference>
<dbReference type="Pfam" id="PF02661">
    <property type="entry name" value="Fic"/>
    <property type="match status" value="1"/>
</dbReference>
<comment type="catalytic activity">
    <reaction evidence="7">
        <text>L-tyrosyl-[protein] + ATP = O-(5'-adenylyl)-L-tyrosyl-[protein] + diphosphate</text>
        <dbReference type="Rhea" id="RHEA:54288"/>
        <dbReference type="Rhea" id="RHEA-COMP:10136"/>
        <dbReference type="Rhea" id="RHEA-COMP:13846"/>
        <dbReference type="ChEBI" id="CHEBI:30616"/>
        <dbReference type="ChEBI" id="CHEBI:33019"/>
        <dbReference type="ChEBI" id="CHEBI:46858"/>
        <dbReference type="ChEBI" id="CHEBI:83624"/>
        <dbReference type="EC" id="2.7.7.108"/>
    </reaction>
</comment>
<dbReference type="Proteomes" id="UP000001564">
    <property type="component" value="Plasmid pCM2"/>
</dbReference>
<dbReference type="EMBL" id="AM711866">
    <property type="protein sequence ID" value="CAM98550.1"/>
    <property type="molecule type" value="Genomic_DNA"/>
</dbReference>
<reference evidence="10 11" key="1">
    <citation type="journal article" date="2008" name="J. Bacteriol.">
        <title>The genome sequence of the tomato-pathogenic actinomycete Clavibacter michiganensis subsp. michiganensis NCPPB382 reveals a large island involved in pathogenicity.</title>
        <authorList>
            <person name="Gartemann K.H."/>
            <person name="Abt B."/>
            <person name="Bekel T."/>
            <person name="Burger A."/>
            <person name="Engemann J."/>
            <person name="Flugel M."/>
            <person name="Gaigalat L."/>
            <person name="Goesmann A."/>
            <person name="Grafen I."/>
            <person name="Kalinowski J."/>
            <person name="Kaup O."/>
            <person name="Kirchner O."/>
            <person name="Krause L."/>
            <person name="Linke B."/>
            <person name="McHardy A."/>
            <person name="Meyer F."/>
            <person name="Pohle S."/>
            <person name="Ruckert C."/>
            <person name="Schneiker S."/>
            <person name="Zellermann E.M."/>
            <person name="Puhler A."/>
            <person name="Eichenlaub R."/>
            <person name="Kaiser O."/>
            <person name="Bartels D."/>
        </authorList>
    </citation>
    <scope>NUCLEOTIDE SEQUENCE [LARGE SCALE GENOMIC DNA]</scope>
    <source>
        <strain evidence="10 11">NCPPB 382</strain>
        <plasmid evidence="10">pCM2</plasmid>
    </source>
</reference>
<dbReference type="GO" id="GO:0051302">
    <property type="term" value="P:regulation of cell division"/>
    <property type="evidence" value="ECO:0007669"/>
    <property type="project" value="TreeGrafter"/>
</dbReference>
<gene>
    <name evidence="10" type="ordered locus">pCM2_0066</name>
</gene>
<feature type="compositionally biased region" description="Basic and acidic residues" evidence="8">
    <location>
        <begin position="267"/>
        <end position="280"/>
    </location>
</feature>
<comment type="catalytic activity">
    <reaction evidence="6">
        <text>L-threonyl-[protein] + ATP = 3-O-(5'-adenylyl)-L-threonyl-[protein] + diphosphate</text>
        <dbReference type="Rhea" id="RHEA:54292"/>
        <dbReference type="Rhea" id="RHEA-COMP:11060"/>
        <dbReference type="Rhea" id="RHEA-COMP:13847"/>
        <dbReference type="ChEBI" id="CHEBI:30013"/>
        <dbReference type="ChEBI" id="CHEBI:30616"/>
        <dbReference type="ChEBI" id="CHEBI:33019"/>
        <dbReference type="ChEBI" id="CHEBI:138113"/>
        <dbReference type="EC" id="2.7.7.108"/>
    </reaction>
</comment>
<dbReference type="PANTHER" id="PTHR39560">
    <property type="entry name" value="PROTEIN ADENYLYLTRANSFERASE FIC-RELATED"/>
    <property type="match status" value="1"/>
</dbReference>
<evidence type="ECO:0000259" key="9">
    <source>
        <dbReference type="Pfam" id="PF02661"/>
    </source>
</evidence>
<dbReference type="InterPro" id="IPR003812">
    <property type="entry name" value="Fido"/>
</dbReference>
<evidence type="ECO:0000256" key="1">
    <source>
        <dbReference type="ARBA" id="ARBA00022679"/>
    </source>
</evidence>
<name>A5CLS9_CLAM3</name>
<accession>A5CLS9</accession>
<geneLocation type="plasmid" evidence="10 11">
    <name>pCM2</name>
</geneLocation>
<evidence type="ECO:0000313" key="10">
    <source>
        <dbReference type="EMBL" id="CAM98550.1"/>
    </source>
</evidence>
<dbReference type="GO" id="GO:0070733">
    <property type="term" value="F:AMPylase activity"/>
    <property type="evidence" value="ECO:0007669"/>
    <property type="project" value="UniProtKB-EC"/>
</dbReference>